<gene>
    <name evidence="1" type="ORF">M427DRAFT_430334</name>
</gene>
<name>A0A139AT04_GONPJ</name>
<evidence type="ECO:0000313" key="2">
    <source>
        <dbReference type="Proteomes" id="UP000070544"/>
    </source>
</evidence>
<dbReference type="Proteomes" id="UP000070544">
    <property type="component" value="Unassembled WGS sequence"/>
</dbReference>
<keyword evidence="2" id="KW-1185">Reference proteome</keyword>
<sequence length="93" mass="10616">MNKTLSWELIQQFALPKHRTPLLRLSLRSPCLIPHLPFPPIPPSSPLSHFPAVRHVSPIRFSLPHPSNRTAPLFLFPHLRIPPQCIIELRLAA</sequence>
<dbReference type="EMBL" id="KQ965737">
    <property type="protein sequence ID" value="KXS19804.1"/>
    <property type="molecule type" value="Genomic_DNA"/>
</dbReference>
<dbReference type="AlphaFoldDB" id="A0A139AT04"/>
<reference evidence="1 2" key="1">
    <citation type="journal article" date="2015" name="Genome Biol. Evol.">
        <title>Phylogenomic analyses indicate that early fungi evolved digesting cell walls of algal ancestors of land plants.</title>
        <authorList>
            <person name="Chang Y."/>
            <person name="Wang S."/>
            <person name="Sekimoto S."/>
            <person name="Aerts A.L."/>
            <person name="Choi C."/>
            <person name="Clum A."/>
            <person name="LaButti K.M."/>
            <person name="Lindquist E.A."/>
            <person name="Yee Ngan C."/>
            <person name="Ohm R.A."/>
            <person name="Salamov A.A."/>
            <person name="Grigoriev I.V."/>
            <person name="Spatafora J.W."/>
            <person name="Berbee M.L."/>
        </authorList>
    </citation>
    <scope>NUCLEOTIDE SEQUENCE [LARGE SCALE GENOMIC DNA]</scope>
    <source>
        <strain evidence="1 2">JEL478</strain>
    </source>
</reference>
<evidence type="ECO:0000313" key="1">
    <source>
        <dbReference type="EMBL" id="KXS19804.1"/>
    </source>
</evidence>
<proteinExistence type="predicted"/>
<accession>A0A139AT04</accession>
<protein>
    <submittedName>
        <fullName evidence="1">Uncharacterized protein</fullName>
    </submittedName>
</protein>
<organism evidence="1 2">
    <name type="scientific">Gonapodya prolifera (strain JEL478)</name>
    <name type="common">Monoblepharis prolifera</name>
    <dbReference type="NCBI Taxonomy" id="1344416"/>
    <lineage>
        <taxon>Eukaryota</taxon>
        <taxon>Fungi</taxon>
        <taxon>Fungi incertae sedis</taxon>
        <taxon>Chytridiomycota</taxon>
        <taxon>Chytridiomycota incertae sedis</taxon>
        <taxon>Monoblepharidomycetes</taxon>
        <taxon>Monoblepharidales</taxon>
        <taxon>Gonapodyaceae</taxon>
        <taxon>Gonapodya</taxon>
    </lineage>
</organism>